<sequence length="164" mass="18872">MSDFITVKEVLEYATEFELCWFAHQVYWAVSTQQIQLEDDSSKLLEVAYDDAAVREMTNRNVLGIGHIKLYVVKSFAQYAFYFASDPLEVNMLHQTLFGELPGTITEAHRLLTKVMYFADFDIQTSLIEYRKSIVQFPAYLGHAAAGQYNLYRLDLHKGVRGIV</sequence>
<comment type="caution">
    <text evidence="1">The sequence shown here is derived from an EMBL/GenBank/DDBJ whole genome shotgun (WGS) entry which is preliminary data.</text>
</comment>
<name>A0A4U2Y384_9BACI</name>
<keyword evidence="2" id="KW-1185">Reference proteome</keyword>
<organism evidence="1 2">
    <name type="scientific">Lysinibacillus mangiferihumi</name>
    <dbReference type="NCBI Taxonomy" id="1130819"/>
    <lineage>
        <taxon>Bacteria</taxon>
        <taxon>Bacillati</taxon>
        <taxon>Bacillota</taxon>
        <taxon>Bacilli</taxon>
        <taxon>Bacillales</taxon>
        <taxon>Bacillaceae</taxon>
        <taxon>Lysinibacillus</taxon>
    </lineage>
</organism>
<protein>
    <submittedName>
        <fullName evidence="1">Uncharacterized protein</fullName>
    </submittedName>
</protein>
<dbReference type="EMBL" id="SZPU01000105">
    <property type="protein sequence ID" value="TKI53601.1"/>
    <property type="molecule type" value="Genomic_DNA"/>
</dbReference>
<evidence type="ECO:0000313" key="1">
    <source>
        <dbReference type="EMBL" id="TKI53601.1"/>
    </source>
</evidence>
<accession>A0A4U2Y384</accession>
<gene>
    <name evidence="1" type="ORF">FC756_22900</name>
</gene>
<dbReference type="RefSeq" id="WP_107896290.1">
    <property type="nucleotide sequence ID" value="NZ_PYWM01000019.1"/>
</dbReference>
<proteinExistence type="predicted"/>
<dbReference type="Proteomes" id="UP000308744">
    <property type="component" value="Unassembled WGS sequence"/>
</dbReference>
<evidence type="ECO:0000313" key="2">
    <source>
        <dbReference type="Proteomes" id="UP000308744"/>
    </source>
</evidence>
<dbReference type="AlphaFoldDB" id="A0A4U2Y384"/>
<reference evidence="1 2" key="1">
    <citation type="submission" date="2019-04" db="EMBL/GenBank/DDBJ databases">
        <title>Lysinibacillus genome sequencing.</title>
        <authorList>
            <person name="Dunlap C."/>
        </authorList>
    </citation>
    <scope>NUCLEOTIDE SEQUENCE [LARGE SCALE GENOMIC DNA]</scope>
    <source>
        <strain evidence="1 2">CCTCC AB 2010389</strain>
    </source>
</reference>